<dbReference type="PANTHER" id="PTHR14493:SF155">
    <property type="entry name" value="ZINC FINGER CCCH DOMAIN-CONTAINING PROTEIN 20"/>
    <property type="match status" value="1"/>
</dbReference>
<evidence type="ECO:0000256" key="1">
    <source>
        <dbReference type="ARBA" id="ARBA00022723"/>
    </source>
</evidence>
<accession>A0AAN7K0H6</accession>
<dbReference type="InterPro" id="IPR045234">
    <property type="entry name" value="Unkempt-like"/>
</dbReference>
<keyword evidence="2 5" id="KW-0863">Zinc-finger</keyword>
<evidence type="ECO:0000313" key="8">
    <source>
        <dbReference type="EMBL" id="KAK4756936.1"/>
    </source>
</evidence>
<dbReference type="InterPro" id="IPR000571">
    <property type="entry name" value="Znf_CCCH"/>
</dbReference>
<keyword evidence="1 5" id="KW-0479">Metal-binding</keyword>
<dbReference type="GO" id="GO:0008270">
    <property type="term" value="F:zinc ion binding"/>
    <property type="evidence" value="ECO:0007669"/>
    <property type="project" value="UniProtKB-KW"/>
</dbReference>
<sequence>MMLGECNPTALLDHPWLTCSVDDTAAAVCSLSPERQLRDLMAALQLYDCASHGVGDPAEESDEFRMYEFKVRRCVRGRAHDWTECPYAHSGEKARRRDPRRHQYSSAACPEFRKGGCWKGDSCEFSHGIFECWLHPARYRTQLCKDGMSCGRRVCFFAHTPEQLRLGTAQHSPRSPKDQGSLTFPRMLHLLVSPGLISPEESPPASPLAHPLAAAANGGSPVSEVVLSRRNLQLERVKSLPRTYNITPSVSPRGLVFLPGFQSLPSTPKWGAGDASLPGYEYKDEPPAMERVESGRNLRAMMFERLSRENSLAPSEPDPSPDVGWVSELVN</sequence>
<dbReference type="GO" id="GO:0003677">
    <property type="term" value="F:DNA binding"/>
    <property type="evidence" value="ECO:0007669"/>
    <property type="project" value="UniProtKB-KW"/>
</dbReference>
<reference evidence="8 9" key="1">
    <citation type="journal article" date="2023" name="Hortic Res">
        <title>Pangenome of water caltrop reveals structural variations and asymmetric subgenome divergence after allopolyploidization.</title>
        <authorList>
            <person name="Zhang X."/>
            <person name="Chen Y."/>
            <person name="Wang L."/>
            <person name="Yuan Y."/>
            <person name="Fang M."/>
            <person name="Shi L."/>
            <person name="Lu R."/>
            <person name="Comes H.P."/>
            <person name="Ma Y."/>
            <person name="Chen Y."/>
            <person name="Huang G."/>
            <person name="Zhou Y."/>
            <person name="Zheng Z."/>
            <person name="Qiu Y."/>
        </authorList>
    </citation>
    <scope>NUCLEOTIDE SEQUENCE [LARGE SCALE GENOMIC DNA]</scope>
    <source>
        <tissue evidence="8">Roots</tissue>
    </source>
</reference>
<dbReference type="Proteomes" id="UP001345219">
    <property type="component" value="Chromosome 6"/>
</dbReference>
<dbReference type="PROSITE" id="PS50103">
    <property type="entry name" value="ZF_C3H1"/>
    <property type="match status" value="1"/>
</dbReference>
<keyword evidence="3 5" id="KW-0862">Zinc</keyword>
<name>A0AAN7K0H6_9MYRT</name>
<feature type="zinc finger region" description="C3H1-type" evidence="5">
    <location>
        <begin position="103"/>
        <end position="130"/>
    </location>
</feature>
<proteinExistence type="predicted"/>
<evidence type="ECO:0000313" key="9">
    <source>
        <dbReference type="Proteomes" id="UP001345219"/>
    </source>
</evidence>
<evidence type="ECO:0000256" key="3">
    <source>
        <dbReference type="ARBA" id="ARBA00022833"/>
    </source>
</evidence>
<dbReference type="PANTHER" id="PTHR14493">
    <property type="entry name" value="UNKEMPT FAMILY MEMBER"/>
    <property type="match status" value="1"/>
</dbReference>
<evidence type="ECO:0000256" key="6">
    <source>
        <dbReference type="SAM" id="MobiDB-lite"/>
    </source>
</evidence>
<keyword evidence="4" id="KW-0238">DNA-binding</keyword>
<gene>
    <name evidence="8" type="ORF">SAY87_007063</name>
</gene>
<organism evidence="8 9">
    <name type="scientific">Trapa incisa</name>
    <dbReference type="NCBI Taxonomy" id="236973"/>
    <lineage>
        <taxon>Eukaryota</taxon>
        <taxon>Viridiplantae</taxon>
        <taxon>Streptophyta</taxon>
        <taxon>Embryophyta</taxon>
        <taxon>Tracheophyta</taxon>
        <taxon>Spermatophyta</taxon>
        <taxon>Magnoliopsida</taxon>
        <taxon>eudicotyledons</taxon>
        <taxon>Gunneridae</taxon>
        <taxon>Pentapetalae</taxon>
        <taxon>rosids</taxon>
        <taxon>malvids</taxon>
        <taxon>Myrtales</taxon>
        <taxon>Lythraceae</taxon>
        <taxon>Trapa</taxon>
    </lineage>
</organism>
<dbReference type="EMBL" id="JAXIOK010000013">
    <property type="protein sequence ID" value="KAK4756936.1"/>
    <property type="molecule type" value="Genomic_DNA"/>
</dbReference>
<dbReference type="Pfam" id="PF00642">
    <property type="entry name" value="zf-CCCH"/>
    <property type="match status" value="1"/>
</dbReference>
<evidence type="ECO:0000259" key="7">
    <source>
        <dbReference type="PROSITE" id="PS50103"/>
    </source>
</evidence>
<comment type="caution">
    <text evidence="8">The sequence shown here is derived from an EMBL/GenBank/DDBJ whole genome shotgun (WGS) entry which is preliminary data.</text>
</comment>
<feature type="region of interest" description="Disordered" evidence="6">
    <location>
        <begin position="308"/>
        <end position="331"/>
    </location>
</feature>
<dbReference type="InterPro" id="IPR057444">
    <property type="entry name" value="Znf-CCCH_AtC3H23-like"/>
</dbReference>
<dbReference type="SMART" id="SM00356">
    <property type="entry name" value="ZnF_C3H1"/>
    <property type="match status" value="2"/>
</dbReference>
<evidence type="ECO:0000256" key="5">
    <source>
        <dbReference type="PROSITE-ProRule" id="PRU00723"/>
    </source>
</evidence>
<feature type="domain" description="C3H1-type" evidence="7">
    <location>
        <begin position="103"/>
        <end position="130"/>
    </location>
</feature>
<keyword evidence="9" id="KW-1185">Reference proteome</keyword>
<dbReference type="Gene3D" id="4.10.1000.10">
    <property type="entry name" value="Zinc finger, CCCH-type"/>
    <property type="match status" value="1"/>
</dbReference>
<protein>
    <recommendedName>
        <fullName evidence="7">C3H1-type domain-containing protein</fullName>
    </recommendedName>
</protein>
<evidence type="ECO:0000256" key="4">
    <source>
        <dbReference type="ARBA" id="ARBA00023125"/>
    </source>
</evidence>
<dbReference type="AlphaFoldDB" id="A0AAN7K0H6"/>
<evidence type="ECO:0000256" key="2">
    <source>
        <dbReference type="ARBA" id="ARBA00022771"/>
    </source>
</evidence>
<dbReference type="Pfam" id="PF25512">
    <property type="entry name" value="zf-CCCH_AtC3H23"/>
    <property type="match status" value="1"/>
</dbReference>